<reference evidence="1 2" key="1">
    <citation type="journal article" date="2020" name="ISME J.">
        <title>Comparative genomics reveals insights into cyanobacterial evolution and habitat adaptation.</title>
        <authorList>
            <person name="Chen M.Y."/>
            <person name="Teng W.K."/>
            <person name="Zhao L."/>
            <person name="Hu C.X."/>
            <person name="Zhou Y.K."/>
            <person name="Han B.P."/>
            <person name="Song L.R."/>
            <person name="Shu W.S."/>
        </authorList>
    </citation>
    <scope>NUCLEOTIDE SEQUENCE [LARGE SCALE GENOMIC DNA]</scope>
    <source>
        <strain evidence="1 2">FACHB-159</strain>
    </source>
</reference>
<sequence>MSENIKSENYQWFRDLSSKEQETLAGGQIKNMLNEGNFLLQQTKIETTANNTLISANGDISSQNTKYLSSQLTLASSINLNLAIPNFSSLLNLINEPIVNILNKILADK</sequence>
<gene>
    <name evidence="1" type="ORF">H6H03_05670</name>
</gene>
<keyword evidence="2" id="KW-1185">Reference proteome</keyword>
<comment type="caution">
    <text evidence="1">The sequence shown here is derived from an EMBL/GenBank/DDBJ whole genome shotgun (WGS) entry which is preliminary data.</text>
</comment>
<dbReference type="EMBL" id="JACJTU010000004">
    <property type="protein sequence ID" value="MBD2733402.1"/>
    <property type="molecule type" value="Genomic_DNA"/>
</dbReference>
<dbReference type="RefSeq" id="WP_190954160.1">
    <property type="nucleotide sequence ID" value="NZ_JACJTU010000004.1"/>
</dbReference>
<evidence type="ECO:0000313" key="2">
    <source>
        <dbReference type="Proteomes" id="UP000637383"/>
    </source>
</evidence>
<organism evidence="1 2">
    <name type="scientific">Nostoc paludosum FACHB-159</name>
    <dbReference type="NCBI Taxonomy" id="2692908"/>
    <lineage>
        <taxon>Bacteria</taxon>
        <taxon>Bacillati</taxon>
        <taxon>Cyanobacteriota</taxon>
        <taxon>Cyanophyceae</taxon>
        <taxon>Nostocales</taxon>
        <taxon>Nostocaceae</taxon>
        <taxon>Nostoc</taxon>
    </lineage>
</organism>
<dbReference type="Proteomes" id="UP000637383">
    <property type="component" value="Unassembled WGS sequence"/>
</dbReference>
<accession>A0ABR8K5F0</accession>
<protein>
    <submittedName>
        <fullName evidence="1">Uncharacterized protein</fullName>
    </submittedName>
</protein>
<proteinExistence type="predicted"/>
<evidence type="ECO:0000313" key="1">
    <source>
        <dbReference type="EMBL" id="MBD2733402.1"/>
    </source>
</evidence>
<name>A0ABR8K5F0_9NOSO</name>